<organism evidence="1">
    <name type="scientific">viral metagenome</name>
    <dbReference type="NCBI Taxonomy" id="1070528"/>
    <lineage>
        <taxon>unclassified sequences</taxon>
        <taxon>metagenomes</taxon>
        <taxon>organismal metagenomes</taxon>
    </lineage>
</organism>
<protein>
    <submittedName>
        <fullName evidence="1">Uncharacterized protein</fullName>
    </submittedName>
</protein>
<proteinExistence type="predicted"/>
<reference evidence="1" key="1">
    <citation type="journal article" date="2020" name="Nature">
        <title>Giant virus diversity and host interactions through global metagenomics.</title>
        <authorList>
            <person name="Schulz F."/>
            <person name="Roux S."/>
            <person name="Paez-Espino D."/>
            <person name="Jungbluth S."/>
            <person name="Walsh D.A."/>
            <person name="Denef V.J."/>
            <person name="McMahon K.D."/>
            <person name="Konstantinidis K.T."/>
            <person name="Eloe-Fadrosh E.A."/>
            <person name="Kyrpides N.C."/>
            <person name="Woyke T."/>
        </authorList>
    </citation>
    <scope>NUCLEOTIDE SEQUENCE</scope>
    <source>
        <strain evidence="1">GVMAG-M-3300025695-21</strain>
    </source>
</reference>
<dbReference type="AlphaFoldDB" id="A0A6C0J2M5"/>
<evidence type="ECO:0000313" key="1">
    <source>
        <dbReference type="EMBL" id="QHT99119.1"/>
    </source>
</evidence>
<sequence length="66" mass="8219">MYYTYCNQCRDRCNIEKEKYKELAKENYEILKKTNVIKCECGKSFVSFRTYHIYRHNNSKYHLEHI</sequence>
<accession>A0A6C0J2M5</accession>
<name>A0A6C0J2M5_9ZZZZ</name>
<dbReference type="EMBL" id="MN740302">
    <property type="protein sequence ID" value="QHT99119.1"/>
    <property type="molecule type" value="Genomic_DNA"/>
</dbReference>